<evidence type="ECO:0000313" key="2">
    <source>
        <dbReference type="Proteomes" id="UP000241872"/>
    </source>
</evidence>
<evidence type="ECO:0000313" key="1">
    <source>
        <dbReference type="EMBL" id="AVP43140.1"/>
    </source>
</evidence>
<gene>
    <name evidence="1" type="primary">42</name>
    <name evidence="1" type="ORF">PBI_BIGMAMA_42</name>
</gene>
<protein>
    <submittedName>
        <fullName evidence="1">Uncharacterized protein</fullName>
    </submittedName>
</protein>
<reference evidence="2" key="1">
    <citation type="submission" date="2018-03" db="EMBL/GenBank/DDBJ databases">
        <authorList>
            <person name="Robinson P."/>
            <person name="Figel D."/>
            <person name="Zack K.M."/>
            <person name="Garlena R.A."/>
            <person name="Russell D.A."/>
            <person name="Pope W.H."/>
            <person name="Jacobs-Sera D."/>
            <person name="Hatfull G.F."/>
        </authorList>
    </citation>
    <scope>NUCLEOTIDE SEQUENCE [LARGE SCALE GENOMIC DNA]</scope>
</reference>
<sequence length="161" mass="17827">MPITNVNQRMQIAEVAAKFGWTSREQVIADKTVASAITFERGQVEQVLVRYNYLDKVVDGAVRSADHSLNFMYKVDSIVKALSVPALAGNDTDEDDLTVRTLRDSVTAYRDDRQVADALAIGEDDSRKWVVNRDGKSVAVITGMPENDMRRAVLALIRAIA</sequence>
<accession>A0A2P1N562</accession>
<organism evidence="1 2">
    <name type="scientific">Mycobacterium phage BigMama</name>
    <dbReference type="NCBI Taxonomy" id="2126786"/>
    <lineage>
        <taxon>Viruses</taxon>
        <taxon>Duplodnaviria</taxon>
        <taxon>Heunggongvirae</taxon>
        <taxon>Uroviricota</taxon>
        <taxon>Caudoviricetes</taxon>
        <taxon>Dclasvirinae</taxon>
        <taxon>Plotvirus</taxon>
        <taxon>Plotvirus plot</taxon>
    </lineage>
</organism>
<dbReference type="EMBL" id="MH025888">
    <property type="protein sequence ID" value="AVP43140.1"/>
    <property type="molecule type" value="Genomic_DNA"/>
</dbReference>
<proteinExistence type="predicted"/>
<name>A0A2P1N562_9CAUD</name>
<dbReference type="Proteomes" id="UP000241872">
    <property type="component" value="Segment"/>
</dbReference>